<keyword evidence="1" id="KW-0812">Transmembrane</keyword>
<proteinExistence type="predicted"/>
<keyword evidence="1" id="KW-0472">Membrane</keyword>
<dbReference type="AlphaFoldDB" id="A0A930E518"/>
<reference evidence="2" key="1">
    <citation type="submission" date="2020-04" db="EMBL/GenBank/DDBJ databases">
        <title>Deep metagenomics examines the oral microbiome during advanced dental caries in children, revealing novel taxa and co-occurrences with host molecules.</title>
        <authorList>
            <person name="Baker J.L."/>
            <person name="Morton J.T."/>
            <person name="Dinis M."/>
            <person name="Alvarez R."/>
            <person name="Tran N.C."/>
            <person name="Knight R."/>
            <person name="Edlund A."/>
        </authorList>
    </citation>
    <scope>NUCLEOTIDE SEQUENCE</scope>
    <source>
        <strain evidence="2">JCVI_23_bin.11</strain>
    </source>
</reference>
<evidence type="ECO:0000256" key="1">
    <source>
        <dbReference type="SAM" id="Phobius"/>
    </source>
</evidence>
<evidence type="ECO:0000313" key="3">
    <source>
        <dbReference type="Proteomes" id="UP000758611"/>
    </source>
</evidence>
<feature type="non-terminal residue" evidence="2">
    <location>
        <position position="77"/>
    </location>
</feature>
<sequence length="77" mass="8591">MSEKKIKNRQLKNKNDKKSFLRPILKILSITILTILMLGAGITGIFATAFVDVMKDAPVVDTSNKNELMIQSSKILD</sequence>
<gene>
    <name evidence="2" type="ORF">HXM94_05595</name>
</gene>
<dbReference type="Proteomes" id="UP000758611">
    <property type="component" value="Unassembled WGS sequence"/>
</dbReference>
<comment type="caution">
    <text evidence="2">The sequence shown here is derived from an EMBL/GenBank/DDBJ whole genome shotgun (WGS) entry which is preliminary data.</text>
</comment>
<keyword evidence="1" id="KW-1133">Transmembrane helix</keyword>
<evidence type="ECO:0000313" key="2">
    <source>
        <dbReference type="EMBL" id="MBF1307231.1"/>
    </source>
</evidence>
<feature type="transmembrane region" description="Helical" evidence="1">
    <location>
        <begin position="27"/>
        <end position="51"/>
    </location>
</feature>
<accession>A0A930E518</accession>
<dbReference type="RefSeq" id="WP_278478010.1">
    <property type="nucleotide sequence ID" value="NZ_JABZRE010000019.1"/>
</dbReference>
<protein>
    <submittedName>
        <fullName evidence="2">Uncharacterized protein</fullName>
    </submittedName>
</protein>
<organism evidence="2 3">
    <name type="scientific">Parvimonas micra</name>
    <dbReference type="NCBI Taxonomy" id="33033"/>
    <lineage>
        <taxon>Bacteria</taxon>
        <taxon>Bacillati</taxon>
        <taxon>Bacillota</taxon>
        <taxon>Tissierellia</taxon>
        <taxon>Tissierellales</taxon>
        <taxon>Peptoniphilaceae</taxon>
        <taxon>Parvimonas</taxon>
    </lineage>
</organism>
<dbReference type="EMBL" id="JABZRE010000019">
    <property type="protein sequence ID" value="MBF1307231.1"/>
    <property type="molecule type" value="Genomic_DNA"/>
</dbReference>
<name>A0A930E518_9FIRM</name>